<dbReference type="Bgee" id="ENSMODG00000017146">
    <property type="expression patterns" value="Expressed in skeletal muscle tissue and 18 other cell types or tissues"/>
</dbReference>
<dbReference type="GeneID" id="100021329"/>
<dbReference type="CTD" id="57326"/>
<evidence type="ECO:0000256" key="2">
    <source>
        <dbReference type="SAM" id="Coils"/>
    </source>
</evidence>
<dbReference type="PANTHER" id="PTHR28638">
    <property type="entry name" value="CELL CYCLE PROGRESSION PROTEIN 1"/>
    <property type="match status" value="1"/>
</dbReference>
<keyword evidence="1 2" id="KW-0175">Coiled coil</keyword>
<feature type="compositionally biased region" description="Basic and acidic residues" evidence="3">
    <location>
        <begin position="460"/>
        <end position="530"/>
    </location>
</feature>
<dbReference type="RefSeq" id="XP_007482063.1">
    <property type="nucleotide sequence ID" value="XM_007482001.3"/>
</dbReference>
<feature type="region of interest" description="Disordered" evidence="3">
    <location>
        <begin position="426"/>
        <end position="568"/>
    </location>
</feature>
<feature type="region of interest" description="Disordered" evidence="3">
    <location>
        <begin position="1"/>
        <end position="179"/>
    </location>
</feature>
<dbReference type="Ensembl" id="ENSMODT00000035531.3">
    <property type="protein sequence ID" value="ENSMODP00000033946.3"/>
    <property type="gene ID" value="ENSMODG00000017146.5"/>
</dbReference>
<dbReference type="eggNOG" id="ENOG502QRIW">
    <property type="taxonomic scope" value="Eukaryota"/>
</dbReference>
<dbReference type="GO" id="GO:0003712">
    <property type="term" value="F:transcription coregulator activity"/>
    <property type="evidence" value="ECO:0000318"/>
    <property type="project" value="GO_Central"/>
</dbReference>
<evidence type="ECO:0000313" key="5">
    <source>
        <dbReference type="Proteomes" id="UP000002280"/>
    </source>
</evidence>
<evidence type="ECO:0000313" key="4">
    <source>
        <dbReference type="Ensembl" id="ENSMODP00000033946.3"/>
    </source>
</evidence>
<dbReference type="GeneTree" id="ENSGT00940000162147"/>
<accession>F6ZTE5</accession>
<dbReference type="HOGENOM" id="CLU_024505_0_0_1"/>
<feature type="coiled-coil region" evidence="2">
    <location>
        <begin position="364"/>
        <end position="394"/>
    </location>
</feature>
<feature type="compositionally biased region" description="Basic and acidic residues" evidence="3">
    <location>
        <begin position="68"/>
        <end position="81"/>
    </location>
</feature>
<keyword evidence="5" id="KW-1185">Reference proteome</keyword>
<dbReference type="GO" id="GO:0006355">
    <property type="term" value="P:regulation of DNA-templated transcription"/>
    <property type="evidence" value="ECO:0000318"/>
    <property type="project" value="GO_Central"/>
</dbReference>
<feature type="compositionally biased region" description="Polar residues" evidence="3">
    <location>
        <begin position="1"/>
        <end position="11"/>
    </location>
</feature>
<sequence>MESSSPESDNSWVIAGSEGCLPVETLGPESERAPQTSVDELPGTLDGEAPTACKTPPVQPDACPPEEADVKVSLESNEKSLDLPSPEEEQTKAEQLEATEGTGLESDIMEQRDLISPHNGPWSPKTEQVGEEFSCSSSDDDNDMDVEGLRRRRGARESRPPYLPASVGGHDQASSEGRSGELGLTLNTCLLGALVLVGLGFLLFSGGFSDLETGPAENLESQVTPEPQDAEHIQDGLGQQQQAHYPAGSLPSLQSMSLLLDKLAKENQDIRLLQAQLQAQKEELQNLLHKHPGLEEENERLRGSLQQREASQRVLESEMQELRSRLGELEETYSRGVDGACESQSAGKPLQEPAPGLLEPKGFLEQKEQLEAEAQMLRRELEKQRLLLSSVQRDLKRSLHESGLGDRDRADLAKLGQRLAMELQEAESWGPGEGQVSQGSANTSQSLGQGGAHFVSSKEPSQKEKHKDKDRQGEGKAEKWKHKKEEFTVEKKKNFRGKGDGESGGKWKQEKLGTADLGGKKSREWRGSKEHPKKSWGGPWGSQGPHPVWEGQKPMRDGAKGDGSAHSDPQLAWKKVLGHKYRVPQGCSSVAQCAHQEGLAMFGLDFPPVRKQELAALLQKYLARLPWGQRLPEPMTFLSTYFGEDGLFRHDRLRFRDFVEAMEDSLEEAAVRETGDDDEVDDFEDFIFGHFFGDKALRKRSGKKDKYQKGPRSSGPKEGPRNYQEG</sequence>
<protein>
    <submittedName>
        <fullName evidence="4">PBX homeobox interacting protein 1</fullName>
    </submittedName>
</protein>
<dbReference type="GO" id="GO:0140297">
    <property type="term" value="F:DNA-binding transcription factor binding"/>
    <property type="evidence" value="ECO:0007669"/>
    <property type="project" value="Ensembl"/>
</dbReference>
<feature type="compositionally biased region" description="Basic and acidic residues" evidence="3">
    <location>
        <begin position="553"/>
        <end position="565"/>
    </location>
</feature>
<dbReference type="FunCoup" id="F6ZTE5">
    <property type="interactions" value="1204"/>
</dbReference>
<evidence type="ECO:0000256" key="3">
    <source>
        <dbReference type="SAM" id="MobiDB-lite"/>
    </source>
</evidence>
<evidence type="ECO:0000256" key="1">
    <source>
        <dbReference type="ARBA" id="ARBA00023054"/>
    </source>
</evidence>
<gene>
    <name evidence="4" type="primary">PBXIP1</name>
</gene>
<dbReference type="OMA" id="GCARQEG"/>
<dbReference type="GO" id="GO:0005829">
    <property type="term" value="C:cytosol"/>
    <property type="evidence" value="ECO:0007669"/>
    <property type="project" value="Ensembl"/>
</dbReference>
<dbReference type="InParanoid" id="F6ZTE5"/>
<dbReference type="GO" id="GO:0030097">
    <property type="term" value="P:hemopoiesis"/>
    <property type="evidence" value="ECO:0007669"/>
    <property type="project" value="Ensembl"/>
</dbReference>
<dbReference type="AlphaFoldDB" id="F6ZTE5"/>
<dbReference type="PANTHER" id="PTHR28638:SF1">
    <property type="entry name" value="PRE-B-CELL LEUKEMIA TRANSCRIPTION FACTOR-INTERACTING PROTEIN 1"/>
    <property type="match status" value="1"/>
</dbReference>
<dbReference type="OrthoDB" id="8947092at2759"/>
<dbReference type="GO" id="GO:0005654">
    <property type="term" value="C:nucleoplasm"/>
    <property type="evidence" value="ECO:0007669"/>
    <property type="project" value="Ensembl"/>
</dbReference>
<feature type="region of interest" description="Disordered" evidence="3">
    <location>
        <begin position="215"/>
        <end position="249"/>
    </location>
</feature>
<dbReference type="Proteomes" id="UP000002280">
    <property type="component" value="Chromosome 2"/>
</dbReference>
<name>F6ZTE5_MONDO</name>
<dbReference type="InterPro" id="IPR051990">
    <property type="entry name" value="CCPG1/PBIP1"/>
</dbReference>
<organism evidence="4 5">
    <name type="scientific">Monodelphis domestica</name>
    <name type="common">Gray short-tailed opossum</name>
    <dbReference type="NCBI Taxonomy" id="13616"/>
    <lineage>
        <taxon>Eukaryota</taxon>
        <taxon>Metazoa</taxon>
        <taxon>Chordata</taxon>
        <taxon>Craniata</taxon>
        <taxon>Vertebrata</taxon>
        <taxon>Euteleostomi</taxon>
        <taxon>Mammalia</taxon>
        <taxon>Metatheria</taxon>
        <taxon>Didelphimorphia</taxon>
        <taxon>Didelphidae</taxon>
        <taxon>Monodelphis</taxon>
    </lineage>
</organism>
<feature type="region of interest" description="Disordered" evidence="3">
    <location>
        <begin position="698"/>
        <end position="726"/>
    </location>
</feature>
<dbReference type="GO" id="GO:0003714">
    <property type="term" value="F:transcription corepressor activity"/>
    <property type="evidence" value="ECO:0007669"/>
    <property type="project" value="Ensembl"/>
</dbReference>
<feature type="region of interest" description="Disordered" evidence="3">
    <location>
        <begin position="339"/>
        <end position="358"/>
    </location>
</feature>
<reference evidence="4" key="3">
    <citation type="submission" date="2025-09" db="UniProtKB">
        <authorList>
            <consortium name="Ensembl"/>
        </authorList>
    </citation>
    <scope>IDENTIFICATION</scope>
</reference>
<feature type="coiled-coil region" evidence="2">
    <location>
        <begin position="256"/>
        <end position="332"/>
    </location>
</feature>
<proteinExistence type="predicted"/>
<feature type="compositionally biased region" description="Polar residues" evidence="3">
    <location>
        <begin position="435"/>
        <end position="447"/>
    </location>
</feature>
<dbReference type="RefSeq" id="XP_007482064.1">
    <property type="nucleotide sequence ID" value="XM_007482002.3"/>
</dbReference>
<reference evidence="4 5" key="1">
    <citation type="journal article" date="2007" name="Nature">
        <title>Genome of the marsupial Monodelphis domestica reveals innovation in non-coding sequences.</title>
        <authorList>
            <person name="Mikkelsen T.S."/>
            <person name="Wakefield M.J."/>
            <person name="Aken B."/>
            <person name="Amemiya C.T."/>
            <person name="Chang J.L."/>
            <person name="Duke S."/>
            <person name="Garber M."/>
            <person name="Gentles A.J."/>
            <person name="Goodstadt L."/>
            <person name="Heger A."/>
            <person name="Jurka J."/>
            <person name="Kamal M."/>
            <person name="Mauceli E."/>
            <person name="Searle S.M."/>
            <person name="Sharpe T."/>
            <person name="Baker M.L."/>
            <person name="Batzer M.A."/>
            <person name="Benos P.V."/>
            <person name="Belov K."/>
            <person name="Clamp M."/>
            <person name="Cook A."/>
            <person name="Cuff J."/>
            <person name="Das R."/>
            <person name="Davidow L."/>
            <person name="Deakin J.E."/>
            <person name="Fazzari M.J."/>
            <person name="Glass J.L."/>
            <person name="Grabherr M."/>
            <person name="Greally J.M."/>
            <person name="Gu W."/>
            <person name="Hore T.A."/>
            <person name="Huttley G.A."/>
            <person name="Kleber M."/>
            <person name="Jirtle R.L."/>
            <person name="Koina E."/>
            <person name="Lee J.T."/>
            <person name="Mahony S."/>
            <person name="Marra M.A."/>
            <person name="Miller R.D."/>
            <person name="Nicholls R.D."/>
            <person name="Oda M."/>
            <person name="Papenfuss A.T."/>
            <person name="Parra Z.E."/>
            <person name="Pollock D.D."/>
            <person name="Ray D.A."/>
            <person name="Schein J.E."/>
            <person name="Speed T.P."/>
            <person name="Thompson K."/>
            <person name="VandeBerg J.L."/>
            <person name="Wade C.M."/>
            <person name="Walker J.A."/>
            <person name="Waters P.D."/>
            <person name="Webber C."/>
            <person name="Weidman J.R."/>
            <person name="Xie X."/>
            <person name="Zody M.C."/>
            <person name="Baldwin J."/>
            <person name="Abdouelleil A."/>
            <person name="Abdulkadir J."/>
            <person name="Abebe A."/>
            <person name="Abera B."/>
            <person name="Abreu J."/>
            <person name="Acer S.C."/>
            <person name="Aftuck L."/>
            <person name="Alexander A."/>
            <person name="An P."/>
            <person name="Anderson E."/>
            <person name="Anderson S."/>
            <person name="Arachi H."/>
            <person name="Azer M."/>
            <person name="Bachantsang P."/>
            <person name="Barry A."/>
            <person name="Bayul T."/>
            <person name="Berlin A."/>
            <person name="Bessette D."/>
            <person name="Bloom T."/>
            <person name="Bloom T."/>
            <person name="Boguslavskiy L."/>
            <person name="Bonnet C."/>
            <person name="Boukhgalter B."/>
            <person name="Bourzgui I."/>
            <person name="Brown A."/>
            <person name="Cahill P."/>
            <person name="Channer S."/>
            <person name="Cheshatsang Y."/>
            <person name="Chuda L."/>
            <person name="Citroen M."/>
            <person name="Collymore A."/>
            <person name="Cooke P."/>
            <person name="Costello M."/>
            <person name="D'Aco K."/>
            <person name="Daza R."/>
            <person name="De Haan G."/>
            <person name="DeGray S."/>
            <person name="DeMaso C."/>
            <person name="Dhargay N."/>
            <person name="Dooley K."/>
            <person name="Dooley E."/>
            <person name="Doricent M."/>
            <person name="Dorje P."/>
            <person name="Dorjee K."/>
            <person name="Dupes A."/>
            <person name="Elong R."/>
            <person name="Falk J."/>
            <person name="Farina A."/>
            <person name="Faro S."/>
            <person name="Ferguson D."/>
            <person name="Fisher S."/>
            <person name="Foley C.D."/>
            <person name="Franke A."/>
            <person name="Friedrich D."/>
            <person name="Gadbois L."/>
            <person name="Gearin G."/>
            <person name="Gearin C.R."/>
            <person name="Giannoukos G."/>
            <person name="Goode T."/>
            <person name="Graham J."/>
            <person name="Grandbois E."/>
            <person name="Grewal S."/>
            <person name="Gyaltsen K."/>
            <person name="Hafez N."/>
            <person name="Hagos B."/>
            <person name="Hall J."/>
            <person name="Henson C."/>
            <person name="Hollinger A."/>
            <person name="Honan T."/>
            <person name="Huard M.D."/>
            <person name="Hughes L."/>
            <person name="Hurhula B."/>
            <person name="Husby M.E."/>
            <person name="Kamat A."/>
            <person name="Kanga B."/>
            <person name="Kashin S."/>
            <person name="Khazanovich D."/>
            <person name="Kisner P."/>
            <person name="Lance K."/>
            <person name="Lara M."/>
            <person name="Lee W."/>
            <person name="Lennon N."/>
            <person name="Letendre F."/>
            <person name="LeVine R."/>
            <person name="Lipovsky A."/>
            <person name="Liu X."/>
            <person name="Liu J."/>
            <person name="Liu S."/>
            <person name="Lokyitsang T."/>
            <person name="Lokyitsang Y."/>
            <person name="Lubonja R."/>
            <person name="Lui A."/>
            <person name="MacDonald P."/>
            <person name="Magnisalis V."/>
            <person name="Maru K."/>
            <person name="Matthews C."/>
            <person name="McCusker W."/>
            <person name="McDonough S."/>
            <person name="Mehta T."/>
            <person name="Meldrim J."/>
            <person name="Meneus L."/>
            <person name="Mihai O."/>
            <person name="Mihalev A."/>
            <person name="Mihova T."/>
            <person name="Mittelman R."/>
            <person name="Mlenga V."/>
            <person name="Montmayeur A."/>
            <person name="Mulrain L."/>
            <person name="Navidi A."/>
            <person name="Naylor J."/>
            <person name="Negash T."/>
            <person name="Nguyen T."/>
            <person name="Nguyen N."/>
            <person name="Nicol R."/>
            <person name="Norbu C."/>
            <person name="Norbu N."/>
            <person name="Novod N."/>
            <person name="O'Neill B."/>
            <person name="Osman S."/>
            <person name="Markiewicz E."/>
            <person name="Oyono O.L."/>
            <person name="Patti C."/>
            <person name="Phunkhang P."/>
            <person name="Pierre F."/>
            <person name="Priest M."/>
            <person name="Raghuraman S."/>
            <person name="Rege F."/>
            <person name="Reyes R."/>
            <person name="Rise C."/>
            <person name="Rogov P."/>
            <person name="Ross K."/>
            <person name="Ryan E."/>
            <person name="Settipalli S."/>
            <person name="Shea T."/>
            <person name="Sherpa N."/>
            <person name="Shi L."/>
            <person name="Shih D."/>
            <person name="Sparrow T."/>
            <person name="Spaulding J."/>
            <person name="Stalker J."/>
            <person name="Stange-Thomann N."/>
            <person name="Stavropoulos S."/>
            <person name="Stone C."/>
            <person name="Strader C."/>
            <person name="Tesfaye S."/>
            <person name="Thomson T."/>
            <person name="Thoulutsang Y."/>
            <person name="Thoulutsang D."/>
            <person name="Topham K."/>
            <person name="Topping I."/>
            <person name="Tsamla T."/>
            <person name="Vassiliev H."/>
            <person name="Vo A."/>
            <person name="Wangchuk T."/>
            <person name="Wangdi T."/>
            <person name="Weiand M."/>
            <person name="Wilkinson J."/>
            <person name="Wilson A."/>
            <person name="Yadav S."/>
            <person name="Young G."/>
            <person name="Yu Q."/>
            <person name="Zembek L."/>
            <person name="Zhong D."/>
            <person name="Zimmer A."/>
            <person name="Zwirko Z."/>
            <person name="Jaffe D.B."/>
            <person name="Alvarez P."/>
            <person name="Brockman W."/>
            <person name="Butler J."/>
            <person name="Chin C."/>
            <person name="Gnerre S."/>
            <person name="MacCallum I."/>
            <person name="Graves J.A."/>
            <person name="Ponting C.P."/>
            <person name="Breen M."/>
            <person name="Samollow P.B."/>
            <person name="Lander E.S."/>
            <person name="Lindblad-Toh K."/>
        </authorList>
    </citation>
    <scope>NUCLEOTIDE SEQUENCE [LARGE SCALE GENOMIC DNA]</scope>
</reference>
<dbReference type="GO" id="GO:0005634">
    <property type="term" value="C:nucleus"/>
    <property type="evidence" value="ECO:0000318"/>
    <property type="project" value="GO_Central"/>
</dbReference>
<reference evidence="4" key="2">
    <citation type="submission" date="2025-08" db="UniProtKB">
        <authorList>
            <consortium name="Ensembl"/>
        </authorList>
    </citation>
    <scope>IDENTIFICATION</scope>
</reference>
<dbReference type="KEGG" id="mdo:100021329"/>